<reference evidence="12" key="1">
    <citation type="submission" date="2016-11" db="UniProtKB">
        <authorList>
            <consortium name="WormBaseParasite"/>
        </authorList>
    </citation>
    <scope>IDENTIFICATION</scope>
</reference>
<dbReference type="InterPro" id="IPR018494">
    <property type="entry name" value="Oxysterol-bd_CS"/>
</dbReference>
<dbReference type="PROSITE" id="PS01013">
    <property type="entry name" value="OSBP"/>
    <property type="match status" value="1"/>
</dbReference>
<keyword evidence="6" id="KW-0175">Coiled coil</keyword>
<evidence type="ECO:0000313" key="10">
    <source>
        <dbReference type="Proteomes" id="UP000095284"/>
    </source>
</evidence>
<dbReference type="OrthoDB" id="14833at2759"/>
<keyword evidence="3" id="KW-0446">Lipid-binding</keyword>
<evidence type="ECO:0000313" key="9">
    <source>
        <dbReference type="EMBL" id="CAD5210625.1"/>
    </source>
</evidence>
<evidence type="ECO:0000256" key="1">
    <source>
        <dbReference type="ARBA" id="ARBA00022448"/>
    </source>
</evidence>
<dbReference type="Proteomes" id="UP000095284">
    <property type="component" value="Unplaced"/>
</dbReference>
<dbReference type="Proteomes" id="UP000659654">
    <property type="component" value="Unassembled WGS sequence"/>
</dbReference>
<dbReference type="InterPro" id="IPR000648">
    <property type="entry name" value="Oxysterol-bd"/>
</dbReference>
<dbReference type="InterPro" id="IPR011993">
    <property type="entry name" value="PH-like_dom_sf"/>
</dbReference>
<dbReference type="GO" id="GO:0005829">
    <property type="term" value="C:cytosol"/>
    <property type="evidence" value="ECO:0007669"/>
    <property type="project" value="TreeGrafter"/>
</dbReference>
<dbReference type="EMBL" id="CAJFCV020000001">
    <property type="protein sequence ID" value="CAG9086719.1"/>
    <property type="molecule type" value="Genomic_DNA"/>
</dbReference>
<evidence type="ECO:0000256" key="2">
    <source>
        <dbReference type="ARBA" id="ARBA00023055"/>
    </source>
</evidence>
<feature type="compositionally biased region" description="Basic residues" evidence="7">
    <location>
        <begin position="372"/>
        <end position="391"/>
    </location>
</feature>
<dbReference type="WBParaSite" id="BXY_0470000.1">
    <property type="protein sequence ID" value="BXY_0470000.1"/>
    <property type="gene ID" value="BXY_0470000"/>
</dbReference>
<protein>
    <recommendedName>
        <fullName evidence="5">Oxysterol-binding protein</fullName>
    </recommendedName>
</protein>
<name>A0A1I7RVD9_BURXY</name>
<evidence type="ECO:0000256" key="3">
    <source>
        <dbReference type="ARBA" id="ARBA00023121"/>
    </source>
</evidence>
<dbReference type="GO" id="GO:0032934">
    <property type="term" value="F:sterol binding"/>
    <property type="evidence" value="ECO:0007669"/>
    <property type="project" value="TreeGrafter"/>
</dbReference>
<dbReference type="SMART" id="SM00233">
    <property type="entry name" value="PH"/>
    <property type="match status" value="1"/>
</dbReference>
<dbReference type="PANTHER" id="PTHR10972:SF200">
    <property type="entry name" value="OXYSTEROL-BINDING PROTEIN-RELATED PROTEIN 9"/>
    <property type="match status" value="1"/>
</dbReference>
<dbReference type="EMBL" id="CAJFDI010000001">
    <property type="protein sequence ID" value="CAD5210625.1"/>
    <property type="molecule type" value="Genomic_DNA"/>
</dbReference>
<dbReference type="Pfam" id="PF00169">
    <property type="entry name" value="PH"/>
    <property type="match status" value="1"/>
</dbReference>
<dbReference type="SMR" id="A0A1I7RVD9"/>
<dbReference type="AlphaFoldDB" id="A0A1I7RVD9"/>
<reference evidence="9" key="2">
    <citation type="submission" date="2020-09" db="EMBL/GenBank/DDBJ databases">
        <authorList>
            <person name="Kikuchi T."/>
        </authorList>
    </citation>
    <scope>NUCLEOTIDE SEQUENCE</scope>
    <source>
        <strain evidence="9">Ka4C1</strain>
    </source>
</reference>
<dbReference type="PROSITE" id="PS50003">
    <property type="entry name" value="PH_DOMAIN"/>
    <property type="match status" value="1"/>
</dbReference>
<dbReference type="FunFam" id="1.10.287.2720:FF:000001">
    <property type="entry name" value="Oxysterol-binding OBPalpha"/>
    <property type="match status" value="1"/>
</dbReference>
<feature type="compositionally biased region" description="Acidic residues" evidence="7">
    <location>
        <begin position="327"/>
        <end position="339"/>
    </location>
</feature>
<feature type="region of interest" description="Disordered" evidence="7">
    <location>
        <begin position="277"/>
        <end position="436"/>
    </location>
</feature>
<feature type="compositionally biased region" description="Polar residues" evidence="7">
    <location>
        <begin position="350"/>
        <end position="359"/>
    </location>
</feature>
<dbReference type="Gene3D" id="2.30.29.30">
    <property type="entry name" value="Pleckstrin-homology domain (PH domain)/Phosphotyrosine-binding domain (PTB)"/>
    <property type="match status" value="1"/>
</dbReference>
<feature type="domain" description="PH" evidence="8">
    <location>
        <begin position="95"/>
        <end position="190"/>
    </location>
</feature>
<gene>
    <name evidence="9" type="ORF">BXYJ_LOCUS2022</name>
</gene>
<evidence type="ECO:0000259" key="8">
    <source>
        <dbReference type="PROSITE" id="PS50003"/>
    </source>
</evidence>
<dbReference type="Pfam" id="PF01237">
    <property type="entry name" value="Oxysterol_BP"/>
    <property type="match status" value="1"/>
</dbReference>
<keyword evidence="1 5" id="KW-0813">Transport</keyword>
<keyword evidence="2 5" id="KW-0445">Lipid transport</keyword>
<feature type="compositionally biased region" description="Basic and acidic residues" evidence="7">
    <location>
        <begin position="1"/>
        <end position="10"/>
    </location>
</feature>
<sequence length="819" mass="92788">MARALGVEKFKKGHRNSDPPVIMDSTNLPRRNPSTMSLKSFGSRKSQKSNKVRKCEDLIENQTETQGNNSASPVKFSAASVNSLASASGTAEQEFPAMEGSLSKWTNVVQGWQYRYFVLNEDSLSYYTSRDKMIRGQQRGCIRLNGATIGIDGENAALFTISVDGKVFHLQGKDVKERDMWVKELERVIHMKSGIYKPRPGDQVADLNNRVKLAERQLTDLLEIVRKLETLNANSEKAEEKKKRYLNEVLLTTRRLQNTVEHSQIILKQVQLKFQPHLNDSQNGTTTDGKGEGRLEEEPPVLPPQITYSSSEDDEFFDATSGGYDRDSDELSDYDDECPSDCTETDQPIYPQQSHSAFPTQDAAPSLNQPSHSHRHHHGHHRNRRHKHSVRSRNEPEGSATSQDMPGNENRDPMNRRTSAKLAEKTDEPDWGDSQEDFDAIYENTDESELGNVQQQHGSVLMHLLSQVSVGMDLTKVTLPTFILERRSLLEMYADFFTHPEDFVRSSDINTPEERFVAVVRYYLNAFYPARKSGVAKKPYNPILGETFRCRWSVPGQSPSGEKTKSGPFPGSDVNQVTFIAEQVSHHPPISAFYAEHPGKKISLCAHIWTKSSFLGLSIGVANIGHATVTLHEYDEQYVVTFPNGYGRSIMGTPWVELGGKVEVKCEKTGYHAEIDFLTKPIFGGKPHRIAGNLYKQGMKKPFMTLRGEWNGLIFAKRGSADEQLFIDVKAKPEVKKECEPVAKQSERESRRLWRHVTAALFRNKINIASNAKRYIEQRQRDEAKERLEKGIDHQQKFFKKVGEDGWTYQEPLSQRAVP</sequence>
<evidence type="ECO:0000256" key="4">
    <source>
        <dbReference type="RuleBase" id="RU003844"/>
    </source>
</evidence>
<keyword evidence="11" id="KW-1185">Reference proteome</keyword>
<dbReference type="GO" id="GO:0005794">
    <property type="term" value="C:Golgi apparatus"/>
    <property type="evidence" value="ECO:0007669"/>
    <property type="project" value="TreeGrafter"/>
</dbReference>
<dbReference type="SUPFAM" id="SSF50729">
    <property type="entry name" value="PH domain-like"/>
    <property type="match status" value="1"/>
</dbReference>
<feature type="coiled-coil region" evidence="6">
    <location>
        <begin position="204"/>
        <end position="248"/>
    </location>
</feature>
<feature type="compositionally biased region" description="Polar residues" evidence="7">
    <location>
        <begin position="24"/>
        <end position="44"/>
    </location>
</feature>
<dbReference type="InterPro" id="IPR037239">
    <property type="entry name" value="OSBP_sf"/>
</dbReference>
<dbReference type="Gene3D" id="2.40.160.120">
    <property type="match status" value="1"/>
</dbReference>
<dbReference type="GO" id="GO:0006869">
    <property type="term" value="P:lipid transport"/>
    <property type="evidence" value="ECO:0007669"/>
    <property type="project" value="UniProtKB-KW"/>
</dbReference>
<dbReference type="PANTHER" id="PTHR10972">
    <property type="entry name" value="OXYSTEROL-BINDING PROTEIN-RELATED"/>
    <property type="match status" value="1"/>
</dbReference>
<evidence type="ECO:0000256" key="6">
    <source>
        <dbReference type="SAM" id="Coils"/>
    </source>
</evidence>
<dbReference type="Gene3D" id="1.10.287.2720">
    <property type="match status" value="1"/>
</dbReference>
<evidence type="ECO:0000256" key="5">
    <source>
        <dbReference type="RuleBase" id="RU003845"/>
    </source>
</evidence>
<evidence type="ECO:0000256" key="7">
    <source>
        <dbReference type="SAM" id="MobiDB-lite"/>
    </source>
</evidence>
<evidence type="ECO:0000313" key="12">
    <source>
        <dbReference type="WBParaSite" id="BXY_0470000.1"/>
    </source>
</evidence>
<dbReference type="eggNOG" id="KOG2210">
    <property type="taxonomic scope" value="Eukaryota"/>
</dbReference>
<organism evidence="10 12">
    <name type="scientific">Bursaphelenchus xylophilus</name>
    <name type="common">Pinewood nematode worm</name>
    <name type="synonym">Aphelenchoides xylophilus</name>
    <dbReference type="NCBI Taxonomy" id="6326"/>
    <lineage>
        <taxon>Eukaryota</taxon>
        <taxon>Metazoa</taxon>
        <taxon>Ecdysozoa</taxon>
        <taxon>Nematoda</taxon>
        <taxon>Chromadorea</taxon>
        <taxon>Rhabditida</taxon>
        <taxon>Tylenchina</taxon>
        <taxon>Tylenchomorpha</taxon>
        <taxon>Aphelenchoidea</taxon>
        <taxon>Aphelenchoididae</taxon>
        <taxon>Bursaphelenchus</taxon>
    </lineage>
</organism>
<feature type="region of interest" description="Disordered" evidence="7">
    <location>
        <begin position="1"/>
        <end position="53"/>
    </location>
</feature>
<comment type="similarity">
    <text evidence="4">Belongs to the OSBP family.</text>
</comment>
<evidence type="ECO:0000313" key="11">
    <source>
        <dbReference type="Proteomes" id="UP000659654"/>
    </source>
</evidence>
<dbReference type="SUPFAM" id="SSF144000">
    <property type="entry name" value="Oxysterol-binding protein-like"/>
    <property type="match status" value="1"/>
</dbReference>
<proteinExistence type="inferred from homology"/>
<dbReference type="Gene3D" id="3.30.70.3490">
    <property type="match status" value="1"/>
</dbReference>
<accession>A0A1I7RVD9</accession>
<dbReference type="GO" id="GO:0016020">
    <property type="term" value="C:membrane"/>
    <property type="evidence" value="ECO:0007669"/>
    <property type="project" value="TreeGrafter"/>
</dbReference>
<dbReference type="Proteomes" id="UP000582659">
    <property type="component" value="Unassembled WGS sequence"/>
</dbReference>
<dbReference type="FunFam" id="2.40.160.120:FF:000014">
    <property type="entry name" value="Oxysterol-binding protein"/>
    <property type="match status" value="1"/>
</dbReference>
<feature type="compositionally biased region" description="Polar residues" evidence="7">
    <location>
        <begin position="278"/>
        <end position="288"/>
    </location>
</feature>
<dbReference type="InterPro" id="IPR001849">
    <property type="entry name" value="PH_domain"/>
</dbReference>